<accession>A0A6C0ETT3</accession>
<protein>
    <submittedName>
        <fullName evidence="2">Uncharacterized protein</fullName>
    </submittedName>
</protein>
<feature type="compositionally biased region" description="Low complexity" evidence="1">
    <location>
        <begin position="38"/>
        <end position="47"/>
    </location>
</feature>
<sequence>MNSRIKYPPPPPPTEYNPYIKTISNNNDNEDDNDNDSDYNINDDSYDNNVVPHTSSAQYLMNVQKNKENHLSGYMADNDDYHTTKIKKKKLKTKSDVDLNEKVNLKIKYKPHDGMYSMVLPANGGKSKKSKRKSKKSKRKSKKSKRKSKKSKRK</sequence>
<feature type="compositionally biased region" description="Basic residues" evidence="1">
    <location>
        <begin position="126"/>
        <end position="154"/>
    </location>
</feature>
<evidence type="ECO:0000256" key="1">
    <source>
        <dbReference type="SAM" id="MobiDB-lite"/>
    </source>
</evidence>
<dbReference type="AlphaFoldDB" id="A0A6C0ETT3"/>
<name>A0A6C0ETT3_9ZZZZ</name>
<feature type="compositionally biased region" description="Acidic residues" evidence="1">
    <location>
        <begin position="28"/>
        <end position="37"/>
    </location>
</feature>
<reference evidence="2" key="1">
    <citation type="journal article" date="2020" name="Nature">
        <title>Giant virus diversity and host interactions through global metagenomics.</title>
        <authorList>
            <person name="Schulz F."/>
            <person name="Roux S."/>
            <person name="Paez-Espino D."/>
            <person name="Jungbluth S."/>
            <person name="Walsh D.A."/>
            <person name="Denef V.J."/>
            <person name="McMahon K.D."/>
            <person name="Konstantinidis K.T."/>
            <person name="Eloe-Fadrosh E.A."/>
            <person name="Kyrpides N.C."/>
            <person name="Woyke T."/>
        </authorList>
    </citation>
    <scope>NUCLEOTIDE SEQUENCE</scope>
    <source>
        <strain evidence="2">GVMAG-M-3300009155-48</strain>
    </source>
</reference>
<organism evidence="2">
    <name type="scientific">viral metagenome</name>
    <dbReference type="NCBI Taxonomy" id="1070528"/>
    <lineage>
        <taxon>unclassified sequences</taxon>
        <taxon>metagenomes</taxon>
        <taxon>organismal metagenomes</taxon>
    </lineage>
</organism>
<feature type="region of interest" description="Disordered" evidence="1">
    <location>
        <begin position="113"/>
        <end position="154"/>
    </location>
</feature>
<feature type="region of interest" description="Disordered" evidence="1">
    <location>
        <begin position="1"/>
        <end position="47"/>
    </location>
</feature>
<proteinExistence type="predicted"/>
<evidence type="ECO:0000313" key="2">
    <source>
        <dbReference type="EMBL" id="QHT31923.1"/>
    </source>
</evidence>
<dbReference type="EMBL" id="MN738927">
    <property type="protein sequence ID" value="QHT31923.1"/>
    <property type="molecule type" value="Genomic_DNA"/>
</dbReference>